<dbReference type="InterPro" id="IPR013783">
    <property type="entry name" value="Ig-like_fold"/>
</dbReference>
<feature type="domain" description="Alpha-L-rhamnosidase six-hairpin glycosidase" evidence="6">
    <location>
        <begin position="683"/>
        <end position="1040"/>
    </location>
</feature>
<evidence type="ECO:0000259" key="6">
    <source>
        <dbReference type="Pfam" id="PF17389"/>
    </source>
</evidence>
<dbReference type="Gene3D" id="2.60.120.260">
    <property type="entry name" value="Galactose-binding domain-like"/>
    <property type="match status" value="2"/>
</dbReference>
<dbReference type="PROSITE" id="PS51257">
    <property type="entry name" value="PROKAR_LIPOPROTEIN"/>
    <property type="match status" value="1"/>
</dbReference>
<evidence type="ECO:0000256" key="2">
    <source>
        <dbReference type="ARBA" id="ARBA00012652"/>
    </source>
</evidence>
<dbReference type="InterPro" id="IPR008928">
    <property type="entry name" value="6-hairpin_glycosidase_sf"/>
</dbReference>
<dbReference type="PANTHER" id="PTHR33307">
    <property type="entry name" value="ALPHA-RHAMNOSIDASE (EUROFUNG)"/>
    <property type="match status" value="1"/>
</dbReference>
<dbReference type="Pfam" id="PF05592">
    <property type="entry name" value="Bac_rhamnosid"/>
    <property type="match status" value="1"/>
</dbReference>
<organism evidence="7 8">
    <name type="scientific">Heminiphilus faecis</name>
    <dbReference type="NCBI Taxonomy" id="2601703"/>
    <lineage>
        <taxon>Bacteria</taxon>
        <taxon>Pseudomonadati</taxon>
        <taxon>Bacteroidota</taxon>
        <taxon>Bacteroidia</taxon>
        <taxon>Bacteroidales</taxon>
        <taxon>Muribaculaceae</taxon>
        <taxon>Heminiphilus</taxon>
    </lineage>
</organism>
<evidence type="ECO:0000313" key="8">
    <source>
        <dbReference type="Proteomes" id="UP001565200"/>
    </source>
</evidence>
<dbReference type="EC" id="3.2.1.40" evidence="2"/>
<dbReference type="Pfam" id="PF25788">
    <property type="entry name" value="Ig_Rha78A_N"/>
    <property type="match status" value="1"/>
</dbReference>
<evidence type="ECO:0000256" key="1">
    <source>
        <dbReference type="ARBA" id="ARBA00001445"/>
    </source>
</evidence>
<dbReference type="Gene3D" id="1.50.10.10">
    <property type="match status" value="1"/>
</dbReference>
<feature type="domain" description="Alpha-L-rhamnosidase concanavalin-like" evidence="4">
    <location>
        <begin position="566"/>
        <end position="673"/>
    </location>
</feature>
<name>A0ABV4D1F0_9BACT</name>
<dbReference type="InterPro" id="IPR016007">
    <property type="entry name" value="Alpha_rhamnosid"/>
</dbReference>
<evidence type="ECO:0000259" key="4">
    <source>
        <dbReference type="Pfam" id="PF05592"/>
    </source>
</evidence>
<dbReference type="Pfam" id="PF17389">
    <property type="entry name" value="Bac_rhamnosid6H"/>
    <property type="match status" value="1"/>
</dbReference>
<reference evidence="7 8" key="1">
    <citation type="submission" date="2024-03" db="EMBL/GenBank/DDBJ databases">
        <title>Mouse gut bacterial collection (mGBC) of GemPharmatech.</title>
        <authorList>
            <person name="He Y."/>
            <person name="Dong L."/>
            <person name="Wu D."/>
            <person name="Gao X."/>
            <person name="Lin Z."/>
        </authorList>
    </citation>
    <scope>NUCLEOTIDE SEQUENCE [LARGE SCALE GENOMIC DNA]</scope>
    <source>
        <strain evidence="7 8">54-13</strain>
    </source>
</reference>
<dbReference type="SUPFAM" id="SSF48208">
    <property type="entry name" value="Six-hairpin glycosidases"/>
    <property type="match status" value="1"/>
</dbReference>
<dbReference type="GO" id="GO:0016787">
    <property type="term" value="F:hydrolase activity"/>
    <property type="evidence" value="ECO:0007669"/>
    <property type="project" value="UniProtKB-KW"/>
</dbReference>
<keyword evidence="8" id="KW-1185">Reference proteome</keyword>
<feature type="signal peptide" evidence="3">
    <location>
        <begin position="1"/>
        <end position="22"/>
    </location>
</feature>
<dbReference type="Gene3D" id="2.60.40.10">
    <property type="entry name" value="Immunoglobulins"/>
    <property type="match status" value="1"/>
</dbReference>
<protein>
    <recommendedName>
        <fullName evidence="2">alpha-L-rhamnosidase</fullName>
        <ecNumber evidence="2">3.2.1.40</ecNumber>
    </recommendedName>
</protein>
<feature type="non-terminal residue" evidence="7">
    <location>
        <position position="1085"/>
    </location>
</feature>
<keyword evidence="3" id="KW-0732">Signal</keyword>
<dbReference type="InterPro" id="IPR013737">
    <property type="entry name" value="Bac_rhamnosid_N"/>
</dbReference>
<comment type="caution">
    <text evidence="7">The sequence shown here is derived from an EMBL/GenBank/DDBJ whole genome shotgun (WGS) entry which is preliminary data.</text>
</comment>
<dbReference type="Pfam" id="PF08531">
    <property type="entry name" value="Bac_rhamnosid_N"/>
    <property type="match status" value="1"/>
</dbReference>
<dbReference type="RefSeq" id="WP_369864044.1">
    <property type="nucleotide sequence ID" value="NZ_JBCLPP010000068.1"/>
</dbReference>
<dbReference type="EMBL" id="JBCLPP010000068">
    <property type="protein sequence ID" value="MEY8246655.1"/>
    <property type="molecule type" value="Genomic_DNA"/>
</dbReference>
<dbReference type="PIRSF" id="PIRSF010631">
    <property type="entry name" value="A-rhamnsds"/>
    <property type="match status" value="1"/>
</dbReference>
<dbReference type="InterPro" id="IPR008902">
    <property type="entry name" value="Rhamnosid_concanavalin"/>
</dbReference>
<dbReference type="InterPro" id="IPR035396">
    <property type="entry name" value="Bac_rhamnosid6H"/>
</dbReference>
<sequence length="1085" mass="122334">MNRIIISLFYTIALFSAIFSSACPTDLTVEYQIKPMGVDEPHPRFGWKMKHDTLRRGQTQRSYRIIVTDENGMTTWDTGDINSTKSVGIVYRGARLKSATRYSWRVETVDECGNKASATSFFETGLAVDSQLSYDNWDDARWIGDNNDNLVLHAHYLPVFRLSYSMQLLDNTKKASFIYGANDTRLMKPEFNEYGLCAGRDSAYIRLELDSTPIDSGRHARLNIYRVGYHPDDRESVPLKSLTLSAVTQENRMQPHEIKVASNLGITTISVDADTLESFVINPHGGGGDFIAYPVVGDIGYCLPANGKALFYGFTLSHFRSPSNSIVSLPPVTVSGGKDGSMTFRQLPERGMPMLRHTFQIADKPIAKARVYATARGIYDLYINGNRINSSYFSPGSTQYNKTHRYQIYDITELLYKGPNAIGVQLAEGWWSGGATFMGENWNVFGDRQSFLGKIKITYADGTEQTVVSKPETWRVSNDGPLRYSSFFQGEIYDAVREENFDGWSTALYDDHTWHGAVEIDTKHTVAKCGSHEMPRVDDFSLLKLSAHGGTEIIEVDRLQAITAEEVSPGIWIYDMGQNFAGVPEIDFDGLPRGTTVTMRFAEMTYPDLPEHEGQQRHLMVENIRAAMNRDIYIARGGRESFSPRGTYHGYRYIEISGIDHALPLDRVKGRVLSSMHTVSARYETSSPDINRLWHNIIWSSRANFMSIPTDCPQRNERMGWAGDISVFSPTAVYMTGADKFLDNYLTAMRDVQTSDGMFPHIAPVGGGFGGILWGSAGITVPWEVYCHYADTALVTNHYPAMKNYIEYIANNTMDNKTGLIVQNRQWGDLADWLGPEDSSNDKSLLWEAYYIHDLDLMAKMAAVAGMNDDAAKYRDLAEERRRFFNNTYLDRKTGKTIFSKFIPDMEGKIIDTQTSYLLPLAFDIPHPEQKEPVIRNLIASIERSDTARFGSAWRPYSLLTGFIGTAWISDVLTDNGFNDTAYRLLHSVHYPSWLYSVKQGATTIWERLNSYTHTDGFGGNNGMNSFNHYSFGAVGEWMCSRSLGIMRDENAPAFSHFFLKPHIDPTGMMTYAHGHYDSMYGSIY</sequence>
<accession>A0ABV4D1F0</accession>
<evidence type="ECO:0000313" key="7">
    <source>
        <dbReference type="EMBL" id="MEY8246655.1"/>
    </source>
</evidence>
<keyword evidence="7" id="KW-0378">Hydrolase</keyword>
<proteinExistence type="predicted"/>
<dbReference type="PANTHER" id="PTHR33307:SF6">
    <property type="entry name" value="ALPHA-RHAMNOSIDASE (EUROFUNG)-RELATED"/>
    <property type="match status" value="1"/>
</dbReference>
<feature type="chain" id="PRO_5045454432" description="alpha-L-rhamnosidase" evidence="3">
    <location>
        <begin position="23"/>
        <end position="1085"/>
    </location>
</feature>
<gene>
    <name evidence="7" type="ORF">AAK873_13690</name>
</gene>
<dbReference type="Proteomes" id="UP001565200">
    <property type="component" value="Unassembled WGS sequence"/>
</dbReference>
<dbReference type="InterPro" id="IPR012341">
    <property type="entry name" value="6hp_glycosidase-like_sf"/>
</dbReference>
<evidence type="ECO:0000259" key="5">
    <source>
        <dbReference type="Pfam" id="PF08531"/>
    </source>
</evidence>
<feature type="domain" description="Bacterial alpha-L-rhamnosidase N-terminal" evidence="5">
    <location>
        <begin position="364"/>
        <end position="524"/>
    </location>
</feature>
<evidence type="ECO:0000256" key="3">
    <source>
        <dbReference type="SAM" id="SignalP"/>
    </source>
</evidence>
<comment type="catalytic activity">
    <reaction evidence="1">
        <text>Hydrolysis of terminal non-reducing alpha-L-rhamnose residues in alpha-L-rhamnosides.</text>
        <dbReference type="EC" id="3.2.1.40"/>
    </reaction>
</comment>